<sequence length="118" mass="13556">MFGHEITNSRLKSRKSFIQTAKELHESPQKARLQRWQDELQPEELTQATQQLPMGGHLPWPLWKTLNRLKAGVARTKANMVKWKFNGEDDTLGDCGERQTPDEHLLSCTMSPAQCTKI</sequence>
<organism evidence="1 2">
    <name type="scientific">Cinara cedri</name>
    <dbReference type="NCBI Taxonomy" id="506608"/>
    <lineage>
        <taxon>Eukaryota</taxon>
        <taxon>Metazoa</taxon>
        <taxon>Ecdysozoa</taxon>
        <taxon>Arthropoda</taxon>
        <taxon>Hexapoda</taxon>
        <taxon>Insecta</taxon>
        <taxon>Pterygota</taxon>
        <taxon>Neoptera</taxon>
        <taxon>Paraneoptera</taxon>
        <taxon>Hemiptera</taxon>
        <taxon>Sternorrhyncha</taxon>
        <taxon>Aphidomorpha</taxon>
        <taxon>Aphidoidea</taxon>
        <taxon>Aphididae</taxon>
        <taxon>Lachninae</taxon>
        <taxon>Cinara</taxon>
    </lineage>
</organism>
<dbReference type="Proteomes" id="UP000325440">
    <property type="component" value="Unassembled WGS sequence"/>
</dbReference>
<name>A0A5E4NHA8_9HEMI</name>
<keyword evidence="2" id="KW-1185">Reference proteome</keyword>
<reference evidence="1 2" key="1">
    <citation type="submission" date="2019-08" db="EMBL/GenBank/DDBJ databases">
        <authorList>
            <person name="Alioto T."/>
            <person name="Alioto T."/>
            <person name="Gomez Garrido J."/>
        </authorList>
    </citation>
    <scope>NUCLEOTIDE SEQUENCE [LARGE SCALE GENOMIC DNA]</scope>
</reference>
<gene>
    <name evidence="1" type="ORF">CINCED_3A006568</name>
</gene>
<accession>A0A5E4NHA8</accession>
<dbReference type="AlphaFoldDB" id="A0A5E4NHA8"/>
<dbReference type="EMBL" id="CABPRJ010002367">
    <property type="protein sequence ID" value="VVC43071.1"/>
    <property type="molecule type" value="Genomic_DNA"/>
</dbReference>
<protein>
    <submittedName>
        <fullName evidence="1">Uncharacterized protein</fullName>
    </submittedName>
</protein>
<dbReference type="OrthoDB" id="6627962at2759"/>
<evidence type="ECO:0000313" key="2">
    <source>
        <dbReference type="Proteomes" id="UP000325440"/>
    </source>
</evidence>
<evidence type="ECO:0000313" key="1">
    <source>
        <dbReference type="EMBL" id="VVC43071.1"/>
    </source>
</evidence>
<proteinExistence type="predicted"/>